<evidence type="ECO:0000259" key="6">
    <source>
        <dbReference type="PROSITE" id="PS51898"/>
    </source>
</evidence>
<feature type="domain" description="Core-binding (CB)" evidence="7">
    <location>
        <begin position="7"/>
        <end position="80"/>
    </location>
</feature>
<accession>A0ABS2PKV7</accession>
<name>A0ABS2PKV7_9STRE</name>
<keyword evidence="3 5" id="KW-0238">DNA-binding</keyword>
<evidence type="ECO:0000256" key="1">
    <source>
        <dbReference type="ARBA" id="ARBA00022490"/>
    </source>
</evidence>
<feature type="domain" description="Tyr recombinase" evidence="6">
    <location>
        <begin position="95"/>
        <end position="253"/>
    </location>
</feature>
<keyword evidence="2 5" id="KW-0229">DNA integration</keyword>
<comment type="caution">
    <text evidence="8">The sequence shown here is derived from an EMBL/GenBank/DDBJ whole genome shotgun (WGS) entry which is preliminary data.</text>
</comment>
<keyword evidence="1 5" id="KW-0963">Cytoplasm</keyword>
<proteinExistence type="inferred from homology"/>
<evidence type="ECO:0000313" key="9">
    <source>
        <dbReference type="Proteomes" id="UP000809081"/>
    </source>
</evidence>
<dbReference type="InterPro" id="IPR011010">
    <property type="entry name" value="DNA_brk_join_enz"/>
</dbReference>
<evidence type="ECO:0000256" key="4">
    <source>
        <dbReference type="ARBA" id="ARBA00023172"/>
    </source>
</evidence>
<dbReference type="Proteomes" id="UP000809081">
    <property type="component" value="Unassembled WGS sequence"/>
</dbReference>
<evidence type="ECO:0000256" key="5">
    <source>
        <dbReference type="HAMAP-Rule" id="MF_01817"/>
    </source>
</evidence>
<evidence type="ECO:0000256" key="2">
    <source>
        <dbReference type="ARBA" id="ARBA00022908"/>
    </source>
</evidence>
<sequence>MISEKKDKLELLVESFLQTKTLSLNSEKSYRYDLHQFLEQTTGDITDTRLKLYQEFLKTLAISAAKRKQSAVNQFLFYLYQVQKVSTYHRLSLDVNRNTLSKEVTALELSSLYSETAFKEGQVIALLIVELGLTPSEIASLETQSLDLTFRILTCQTNKTRRVLQLPEILLPFLEKRDDQTYYFQNGDQAYSRQWYFRRLSEFLEEKGFGELTAQKLREQFIVRQVAQGQTIFEIAKALGLKTSLSLEKYFKH</sequence>
<organism evidence="8 9">
    <name type="scientific">Streptococcus saliviloxodontae</name>
    <dbReference type="NCBI Taxonomy" id="1349416"/>
    <lineage>
        <taxon>Bacteria</taxon>
        <taxon>Bacillati</taxon>
        <taxon>Bacillota</taxon>
        <taxon>Bacilli</taxon>
        <taxon>Lactobacillales</taxon>
        <taxon>Streptococcaceae</taxon>
        <taxon>Streptococcus</taxon>
    </lineage>
</organism>
<evidence type="ECO:0000259" key="7">
    <source>
        <dbReference type="PROSITE" id="PS51900"/>
    </source>
</evidence>
<dbReference type="InterPro" id="IPR013762">
    <property type="entry name" value="Integrase-like_cat_sf"/>
</dbReference>
<dbReference type="PROSITE" id="PS51900">
    <property type="entry name" value="CB"/>
    <property type="match status" value="1"/>
</dbReference>
<evidence type="ECO:0000256" key="3">
    <source>
        <dbReference type="ARBA" id="ARBA00023125"/>
    </source>
</evidence>
<comment type="similarity">
    <text evidence="5">Belongs to the 'phage' integrase family. XerD-like subfamily.</text>
</comment>
<comment type="subcellular location">
    <subcellularLocation>
        <location evidence="5">Cytoplasm</location>
    </subcellularLocation>
</comment>
<dbReference type="PROSITE" id="PS51898">
    <property type="entry name" value="TYR_RECOMBINASE"/>
    <property type="match status" value="1"/>
</dbReference>
<reference evidence="8 9" key="1">
    <citation type="submission" date="2021-01" db="EMBL/GenBank/DDBJ databases">
        <title>Genomic Encyclopedia of Type Strains, Phase IV (KMG-IV): sequencing the most valuable type-strain genomes for metagenomic binning, comparative biology and taxonomic classification.</title>
        <authorList>
            <person name="Goeker M."/>
        </authorList>
    </citation>
    <scope>NUCLEOTIDE SEQUENCE [LARGE SCALE GENOMIC DNA]</scope>
    <source>
        <strain evidence="8 9">DSM 27513</strain>
    </source>
</reference>
<dbReference type="HAMAP" id="MF_01817">
    <property type="entry name" value="Recomb_XerD_like"/>
    <property type="match status" value="1"/>
</dbReference>
<dbReference type="NCBIfam" id="NF002685">
    <property type="entry name" value="PRK02436.1"/>
    <property type="match status" value="1"/>
</dbReference>
<dbReference type="InterPro" id="IPR002104">
    <property type="entry name" value="Integrase_catalytic"/>
</dbReference>
<keyword evidence="4 5" id="KW-0233">DNA recombination</keyword>
<dbReference type="Gene3D" id="1.10.443.10">
    <property type="entry name" value="Intergrase catalytic core"/>
    <property type="match status" value="1"/>
</dbReference>
<gene>
    <name evidence="8" type="ORF">JOC31_000421</name>
</gene>
<dbReference type="InterPro" id="IPR044068">
    <property type="entry name" value="CB"/>
</dbReference>
<dbReference type="EMBL" id="JAFBEI010000006">
    <property type="protein sequence ID" value="MBM7635620.1"/>
    <property type="molecule type" value="Genomic_DNA"/>
</dbReference>
<dbReference type="RefSeq" id="WP_205016552.1">
    <property type="nucleotide sequence ID" value="NZ_JAFBEI010000006.1"/>
</dbReference>
<protein>
    <recommendedName>
        <fullName evidence="5">Tyrosine recombinase XerD-like</fullName>
    </recommendedName>
</protein>
<dbReference type="SUPFAM" id="SSF56349">
    <property type="entry name" value="DNA breaking-rejoining enzymes"/>
    <property type="match status" value="1"/>
</dbReference>
<dbReference type="InterPro" id="IPR010998">
    <property type="entry name" value="Integrase_recombinase_N"/>
</dbReference>
<keyword evidence="9" id="KW-1185">Reference proteome</keyword>
<comment type="function">
    <text evidence="5">Putative tyrosine recombinase. Not involved in the cutting and rejoining of the recombining DNA molecules on dif(SL) site.</text>
</comment>
<dbReference type="InterPro" id="IPR020876">
    <property type="entry name" value="Tyrosine_recombinase_XerD-like"/>
</dbReference>
<feature type="active site" description="O-(3'-phospho-DNA)-tyrosine intermediate" evidence="5">
    <location>
        <position position="250"/>
    </location>
</feature>
<evidence type="ECO:0000313" key="8">
    <source>
        <dbReference type="EMBL" id="MBM7635620.1"/>
    </source>
</evidence>
<dbReference type="Gene3D" id="1.10.150.130">
    <property type="match status" value="1"/>
</dbReference>